<dbReference type="PANTHER" id="PTHR43827">
    <property type="entry name" value="2,5-DIKETO-D-GLUCONIC ACID REDUCTASE"/>
    <property type="match status" value="1"/>
</dbReference>
<evidence type="ECO:0000256" key="3">
    <source>
        <dbReference type="ARBA" id="ARBA00023002"/>
    </source>
</evidence>
<dbReference type="Proteomes" id="UP000824013">
    <property type="component" value="Unassembled WGS sequence"/>
</dbReference>
<comment type="caution">
    <text evidence="8">The sequence shown here is derived from an EMBL/GenBank/DDBJ whole genome shotgun (WGS) entry which is preliminary data.</text>
</comment>
<feature type="binding site" evidence="5">
    <location>
        <position position="113"/>
    </location>
    <ligand>
        <name>substrate</name>
    </ligand>
</feature>
<dbReference type="InterPro" id="IPR036812">
    <property type="entry name" value="NAD(P)_OxRdtase_dom_sf"/>
</dbReference>
<gene>
    <name evidence="8" type="ORF">H9820_05170</name>
</gene>
<evidence type="ECO:0000256" key="5">
    <source>
        <dbReference type="PIRSR" id="PIRSR000097-2"/>
    </source>
</evidence>
<feature type="domain" description="NADP-dependent oxidoreductase" evidence="7">
    <location>
        <begin position="29"/>
        <end position="203"/>
    </location>
</feature>
<dbReference type="CDD" id="cd19071">
    <property type="entry name" value="AKR_AKR1-5-like"/>
    <property type="match status" value="1"/>
</dbReference>
<evidence type="ECO:0000256" key="1">
    <source>
        <dbReference type="ARBA" id="ARBA00007905"/>
    </source>
</evidence>
<dbReference type="EMBL" id="DXCM01000031">
    <property type="protein sequence ID" value="HIY92319.1"/>
    <property type="molecule type" value="Genomic_DNA"/>
</dbReference>
<comment type="similarity">
    <text evidence="1">Belongs to the aldo/keto reductase family.</text>
</comment>
<feature type="active site" description="Proton donor" evidence="4">
    <location>
        <position position="51"/>
    </location>
</feature>
<proteinExistence type="inferred from homology"/>
<name>A0A9D1ZQL0_9LACO</name>
<dbReference type="PROSITE" id="PS00062">
    <property type="entry name" value="ALDOKETO_REDUCTASE_2"/>
    <property type="match status" value="1"/>
</dbReference>
<reference evidence="8" key="2">
    <citation type="submission" date="2021-04" db="EMBL/GenBank/DDBJ databases">
        <authorList>
            <person name="Gilroy R."/>
        </authorList>
    </citation>
    <scope>NUCLEOTIDE SEQUENCE</scope>
    <source>
        <strain evidence="8">3204</strain>
    </source>
</reference>
<evidence type="ECO:0000256" key="6">
    <source>
        <dbReference type="PIRSR" id="PIRSR000097-3"/>
    </source>
</evidence>
<dbReference type="PRINTS" id="PR00069">
    <property type="entry name" value="ALDKETRDTASE"/>
</dbReference>
<dbReference type="GO" id="GO:0016616">
    <property type="term" value="F:oxidoreductase activity, acting on the CH-OH group of donors, NAD or NADP as acceptor"/>
    <property type="evidence" value="ECO:0007669"/>
    <property type="project" value="UniProtKB-ARBA"/>
</dbReference>
<dbReference type="InterPro" id="IPR020471">
    <property type="entry name" value="AKR"/>
</dbReference>
<evidence type="ECO:0000256" key="2">
    <source>
        <dbReference type="ARBA" id="ARBA00022857"/>
    </source>
</evidence>
<dbReference type="AlphaFoldDB" id="A0A9D1ZQL0"/>
<evidence type="ECO:0000313" key="8">
    <source>
        <dbReference type="EMBL" id="HIY92319.1"/>
    </source>
</evidence>
<dbReference type="InterPro" id="IPR018170">
    <property type="entry name" value="Aldo/ket_reductase_CS"/>
</dbReference>
<dbReference type="PROSITE" id="PS00798">
    <property type="entry name" value="ALDOKETO_REDUCTASE_1"/>
    <property type="match status" value="1"/>
</dbReference>
<dbReference type="PANTHER" id="PTHR43827:SF3">
    <property type="entry name" value="NADP-DEPENDENT OXIDOREDUCTASE DOMAIN-CONTAINING PROTEIN"/>
    <property type="match status" value="1"/>
</dbReference>
<evidence type="ECO:0000256" key="4">
    <source>
        <dbReference type="PIRSR" id="PIRSR000097-1"/>
    </source>
</evidence>
<sequence>MDKNSTYTLNNGYQIPIVGFGTIIPKGVETVDAVKNAIASGYRLIDTATAYDNEESVGQGVREAIDENGLSRDDIFVTTKVWNDHHGYKKTKQSIEDSLERLGLDYLDMYLIHWPANKMWHEDWREINASTWLAMEEYYKKGLIKAIGVSNFDGSQLSSLIVDSEVKPVVNQLEYHPGFAQRKAADYSRDLGVNVEAWRAFGGPGSGVLHDLDIIKIGKKYKKSASQVVIRWLVQKEIIPLAKSTNPDHISDNLDVFDFELNPEDMQIIDGISYRKTTFFDPETYHS</sequence>
<feature type="domain" description="NADP-dependent oxidoreductase" evidence="7">
    <location>
        <begin position="216"/>
        <end position="272"/>
    </location>
</feature>
<feature type="site" description="Lowers pKa of active site Tyr" evidence="6">
    <location>
        <position position="80"/>
    </location>
</feature>
<dbReference type="Pfam" id="PF00248">
    <property type="entry name" value="Aldo_ket_red"/>
    <property type="match status" value="2"/>
</dbReference>
<dbReference type="SUPFAM" id="SSF51430">
    <property type="entry name" value="NAD(P)-linked oxidoreductase"/>
    <property type="match status" value="1"/>
</dbReference>
<accession>A0A9D1ZQL0</accession>
<dbReference type="Gene3D" id="3.20.20.100">
    <property type="entry name" value="NADP-dependent oxidoreductase domain"/>
    <property type="match status" value="1"/>
</dbReference>
<evidence type="ECO:0000259" key="7">
    <source>
        <dbReference type="Pfam" id="PF00248"/>
    </source>
</evidence>
<keyword evidence="2" id="KW-0521">NADP</keyword>
<reference evidence="8" key="1">
    <citation type="journal article" date="2021" name="PeerJ">
        <title>Extensive microbial diversity within the chicken gut microbiome revealed by metagenomics and culture.</title>
        <authorList>
            <person name="Gilroy R."/>
            <person name="Ravi A."/>
            <person name="Getino M."/>
            <person name="Pursley I."/>
            <person name="Horton D.L."/>
            <person name="Alikhan N.F."/>
            <person name="Baker D."/>
            <person name="Gharbi K."/>
            <person name="Hall N."/>
            <person name="Watson M."/>
            <person name="Adriaenssens E.M."/>
            <person name="Foster-Nyarko E."/>
            <person name="Jarju S."/>
            <person name="Secka A."/>
            <person name="Antonio M."/>
            <person name="Oren A."/>
            <person name="Chaudhuri R.R."/>
            <person name="La Ragione R."/>
            <person name="Hildebrand F."/>
            <person name="Pallen M.J."/>
        </authorList>
    </citation>
    <scope>NUCLEOTIDE SEQUENCE</scope>
    <source>
        <strain evidence="8">3204</strain>
    </source>
</reference>
<evidence type="ECO:0000313" key="9">
    <source>
        <dbReference type="Proteomes" id="UP000824013"/>
    </source>
</evidence>
<protein>
    <submittedName>
        <fullName evidence="8">Aldo/keto reductase</fullName>
    </submittedName>
</protein>
<keyword evidence="3" id="KW-0560">Oxidoreductase</keyword>
<dbReference type="FunFam" id="3.20.20.100:FF:000015">
    <property type="entry name" value="Oxidoreductase, aldo/keto reductase family"/>
    <property type="match status" value="1"/>
</dbReference>
<organism evidence="8 9">
    <name type="scientific">Candidatus Companilactobacillus pullicola</name>
    <dbReference type="NCBI Taxonomy" id="2838523"/>
    <lineage>
        <taxon>Bacteria</taxon>
        <taxon>Bacillati</taxon>
        <taxon>Bacillota</taxon>
        <taxon>Bacilli</taxon>
        <taxon>Lactobacillales</taxon>
        <taxon>Lactobacillaceae</taxon>
        <taxon>Companilactobacillus</taxon>
    </lineage>
</organism>
<dbReference type="InterPro" id="IPR023210">
    <property type="entry name" value="NADP_OxRdtase_dom"/>
</dbReference>
<dbReference type="PIRSF" id="PIRSF000097">
    <property type="entry name" value="AKR"/>
    <property type="match status" value="1"/>
</dbReference>